<dbReference type="GO" id="GO:0016020">
    <property type="term" value="C:membrane"/>
    <property type="evidence" value="ECO:0007669"/>
    <property type="project" value="TreeGrafter"/>
</dbReference>
<keyword evidence="2" id="KW-0479">Metal-binding</keyword>
<evidence type="ECO:0000256" key="5">
    <source>
        <dbReference type="ARBA" id="ARBA00023049"/>
    </source>
</evidence>
<evidence type="ECO:0000256" key="6">
    <source>
        <dbReference type="RuleBase" id="RU003983"/>
    </source>
</evidence>
<evidence type="ECO:0000256" key="3">
    <source>
        <dbReference type="ARBA" id="ARBA00022801"/>
    </source>
</evidence>
<keyword evidence="4 6" id="KW-0862">Zinc</keyword>
<reference evidence="8" key="1">
    <citation type="submission" date="2022-03" db="EMBL/GenBank/DDBJ databases">
        <title>Genomic Encyclopedia of Type Strains, Phase III (KMG-III): the genomes of soil and plant-associated and newly described type strains.</title>
        <authorList>
            <person name="Whitman W."/>
        </authorList>
    </citation>
    <scope>NUCLEOTIDE SEQUENCE</scope>
    <source>
        <strain evidence="8">ANL 6-2</strain>
    </source>
</reference>
<comment type="cofactor">
    <cofactor evidence="6">
        <name>Zn(2+)</name>
        <dbReference type="ChEBI" id="CHEBI:29105"/>
    </cofactor>
    <text evidence="6">Binds 1 zinc ion per subunit.</text>
</comment>
<accession>A0AAE3G5T4</accession>
<dbReference type="Proteomes" id="UP001205843">
    <property type="component" value="Unassembled WGS sequence"/>
</dbReference>
<dbReference type="InterPro" id="IPR001915">
    <property type="entry name" value="Peptidase_M48"/>
</dbReference>
<keyword evidence="3 6" id="KW-0378">Hydrolase</keyword>
<evidence type="ECO:0000256" key="2">
    <source>
        <dbReference type="ARBA" id="ARBA00022723"/>
    </source>
</evidence>
<proteinExistence type="inferred from homology"/>
<keyword evidence="9" id="KW-1185">Reference proteome</keyword>
<evidence type="ECO:0000313" key="8">
    <source>
        <dbReference type="EMBL" id="MCP1675251.1"/>
    </source>
</evidence>
<comment type="similarity">
    <text evidence="6">Belongs to the peptidase M48 family.</text>
</comment>
<dbReference type="GO" id="GO:0046872">
    <property type="term" value="F:metal ion binding"/>
    <property type="evidence" value="ECO:0007669"/>
    <property type="project" value="UniProtKB-KW"/>
</dbReference>
<evidence type="ECO:0000313" key="9">
    <source>
        <dbReference type="Proteomes" id="UP001205843"/>
    </source>
</evidence>
<dbReference type="InterPro" id="IPR051156">
    <property type="entry name" value="Mito/Outer_Membr_Metalloprot"/>
</dbReference>
<dbReference type="Gene3D" id="3.30.2010.10">
    <property type="entry name" value="Metalloproteases ('zincins'), catalytic domain"/>
    <property type="match status" value="1"/>
</dbReference>
<dbReference type="GO" id="GO:0051603">
    <property type="term" value="P:proteolysis involved in protein catabolic process"/>
    <property type="evidence" value="ECO:0007669"/>
    <property type="project" value="TreeGrafter"/>
</dbReference>
<name>A0AAE3G5T4_9GAMM</name>
<dbReference type="GO" id="GO:0004222">
    <property type="term" value="F:metalloendopeptidase activity"/>
    <property type="evidence" value="ECO:0007669"/>
    <property type="project" value="InterPro"/>
</dbReference>
<organism evidence="8 9">
    <name type="scientific">Natronocella acetinitrilica</name>
    <dbReference type="NCBI Taxonomy" id="414046"/>
    <lineage>
        <taxon>Bacteria</taxon>
        <taxon>Pseudomonadati</taxon>
        <taxon>Pseudomonadota</taxon>
        <taxon>Gammaproteobacteria</taxon>
        <taxon>Chromatiales</taxon>
        <taxon>Ectothiorhodospiraceae</taxon>
        <taxon>Natronocella</taxon>
    </lineage>
</organism>
<dbReference type="CDD" id="cd07331">
    <property type="entry name" value="M48C_Oma1_like"/>
    <property type="match status" value="1"/>
</dbReference>
<evidence type="ECO:0000256" key="4">
    <source>
        <dbReference type="ARBA" id="ARBA00022833"/>
    </source>
</evidence>
<gene>
    <name evidence="8" type="ORF">J2T57_002399</name>
</gene>
<keyword evidence="5 6" id="KW-0482">Metalloprotease</keyword>
<dbReference type="AlphaFoldDB" id="A0AAE3G5T4"/>
<keyword evidence="1 6" id="KW-0645">Protease</keyword>
<dbReference type="RefSeq" id="WP_253478411.1">
    <property type="nucleotide sequence ID" value="NZ_JALJXV010000005.1"/>
</dbReference>
<evidence type="ECO:0000256" key="1">
    <source>
        <dbReference type="ARBA" id="ARBA00022670"/>
    </source>
</evidence>
<feature type="domain" description="Peptidase M48" evidence="7">
    <location>
        <begin position="76"/>
        <end position="259"/>
    </location>
</feature>
<evidence type="ECO:0000259" key="7">
    <source>
        <dbReference type="Pfam" id="PF01435"/>
    </source>
</evidence>
<dbReference type="EMBL" id="JALJXV010000005">
    <property type="protein sequence ID" value="MCP1675251.1"/>
    <property type="molecule type" value="Genomic_DNA"/>
</dbReference>
<sequence length="286" mass="31262">MQHHCPCGHDHGRRQFLIYLVGATGTVALAGCSSTQVADSLGGIAMISPAEERAMGEAAWEDIKSEMTLSTNRDATRRLEDVGWRIVDAGGNRDENWEFALFDDPAINAFALPGGKVGFYTGILELMENDAQLAAVMGHEVGHVNARHGARRVSAQRASAIGLQALQVALQIGDVARAGEIAGVLGAGVVYGVIMPYSRAHELEADELGVRYMAQAGYDPQESVRFWQSMQAQSQGGRPPEFLSTHPAEDRRIRELRRIIPEVQPIYEENRLSQADLRRLVARMMG</sequence>
<dbReference type="PANTHER" id="PTHR22726">
    <property type="entry name" value="METALLOENDOPEPTIDASE OMA1"/>
    <property type="match status" value="1"/>
</dbReference>
<dbReference type="Pfam" id="PF01435">
    <property type="entry name" value="Peptidase_M48"/>
    <property type="match status" value="1"/>
</dbReference>
<comment type="caution">
    <text evidence="8">The sequence shown here is derived from an EMBL/GenBank/DDBJ whole genome shotgun (WGS) entry which is preliminary data.</text>
</comment>
<dbReference type="PANTHER" id="PTHR22726:SF24">
    <property type="entry name" value="M48 FAMILY METALLOPEPTIDASE"/>
    <property type="match status" value="1"/>
</dbReference>
<protein>
    <submittedName>
        <fullName evidence="8">Zn-dependent protease</fullName>
    </submittedName>
</protein>